<dbReference type="EC" id="2.7.11.1" evidence="1"/>
<organism evidence="11 12">
    <name type="scientific">Dendrobium chrysotoxum</name>
    <name type="common">Orchid</name>
    <dbReference type="NCBI Taxonomy" id="161865"/>
    <lineage>
        <taxon>Eukaryota</taxon>
        <taxon>Viridiplantae</taxon>
        <taxon>Streptophyta</taxon>
        <taxon>Embryophyta</taxon>
        <taxon>Tracheophyta</taxon>
        <taxon>Spermatophyta</taxon>
        <taxon>Magnoliopsida</taxon>
        <taxon>Liliopsida</taxon>
        <taxon>Asparagales</taxon>
        <taxon>Orchidaceae</taxon>
        <taxon>Epidendroideae</taxon>
        <taxon>Malaxideae</taxon>
        <taxon>Dendrobiinae</taxon>
        <taxon>Dendrobium</taxon>
    </lineage>
</organism>
<reference evidence="11 12" key="1">
    <citation type="journal article" date="2021" name="Hortic Res">
        <title>Chromosome-scale assembly of the Dendrobium chrysotoxum genome enhances the understanding of orchid evolution.</title>
        <authorList>
            <person name="Zhang Y."/>
            <person name="Zhang G.Q."/>
            <person name="Zhang D."/>
            <person name="Liu X.D."/>
            <person name="Xu X.Y."/>
            <person name="Sun W.H."/>
            <person name="Yu X."/>
            <person name="Zhu X."/>
            <person name="Wang Z.W."/>
            <person name="Zhao X."/>
            <person name="Zhong W.Y."/>
            <person name="Chen H."/>
            <person name="Yin W.L."/>
            <person name="Huang T."/>
            <person name="Niu S.C."/>
            <person name="Liu Z.J."/>
        </authorList>
    </citation>
    <scope>NUCLEOTIDE SEQUENCE [LARGE SCALE GENOMIC DNA]</scope>
    <source>
        <strain evidence="11">Lindl</strain>
    </source>
</reference>
<evidence type="ECO:0000256" key="1">
    <source>
        <dbReference type="ARBA" id="ARBA00012513"/>
    </source>
</evidence>
<evidence type="ECO:0000256" key="3">
    <source>
        <dbReference type="ARBA" id="ARBA00022679"/>
    </source>
</evidence>
<sequence length="633" mass="71605">MFDIRRGERQLADDDGNGYVETDPTGRYGRFDEVLGKGAMKTMNILNHGGRWDDEMNRYRAFDELNGIEVAWNQAKLCVVMQSPEILQRMYSEVHLLSTLNHHSIIQFHASWIDVAGRTFNFITEMFTSGSLREYRRKYRRVDIRAVKNWSRQILDGLVFLHSHDPPVIHRDLKCDNLFVNGHLGQVKIGDLGLAAVLRGSQSAHSVIGTPEFMAPELYEEDYNELVDIYSFGMCVLEMLTAEYPYSECSNPAQIYKKVTAGRLPDAFNKLKGPEARWFVGRCLEKASKRPSAKELLSDPFLQSDDRHIAPAMPAAPPAVKTKSSGESRRHSGREIADELQTDMTITGNMNPDDDAIYLKVQIADKQGQVRNIYFPFDIISDTPIDVANEMVKELEITDWKPADIASMIAREIMNLVPDWKENSHHEYDFGEEVDEYGHHPFHYLSSPTSTHESSVFSAGNYHGINPRLNDPCKVADWLQEDDTSSVRSGMYSAVNYSSGNELDCELSSNQTNLSAECSIKSARNNSMKSHGIDTMLHSNLQRQCSLLQPPPPESSRPSASHAGKRPVDDRRLLRNRSMVDLRSQLLHQTLVEELNKRLFKTVGAVENIGFQMPCDGSSKRSSSRKQVKKLGK</sequence>
<keyword evidence="12" id="KW-1185">Reference proteome</keyword>
<evidence type="ECO:0000256" key="9">
    <source>
        <dbReference type="SAM" id="MobiDB-lite"/>
    </source>
</evidence>
<dbReference type="CDD" id="cd13983">
    <property type="entry name" value="STKc_WNK"/>
    <property type="match status" value="1"/>
</dbReference>
<dbReference type="FunFam" id="1.10.510.10:FF:000046">
    <property type="entry name" value="probable serine/threonine-protein kinase WNK9"/>
    <property type="match status" value="1"/>
</dbReference>
<feature type="region of interest" description="Disordered" evidence="9">
    <location>
        <begin position="612"/>
        <end position="633"/>
    </location>
</feature>
<keyword evidence="4" id="KW-0547">Nucleotide-binding</keyword>
<dbReference type="InterPro" id="IPR011009">
    <property type="entry name" value="Kinase-like_dom_sf"/>
</dbReference>
<keyword evidence="6" id="KW-0067">ATP-binding</keyword>
<evidence type="ECO:0000256" key="5">
    <source>
        <dbReference type="ARBA" id="ARBA00022777"/>
    </source>
</evidence>
<comment type="catalytic activity">
    <reaction evidence="7">
        <text>L-threonyl-[protein] + ATP = O-phospho-L-threonyl-[protein] + ADP + H(+)</text>
        <dbReference type="Rhea" id="RHEA:46608"/>
        <dbReference type="Rhea" id="RHEA-COMP:11060"/>
        <dbReference type="Rhea" id="RHEA-COMP:11605"/>
        <dbReference type="ChEBI" id="CHEBI:15378"/>
        <dbReference type="ChEBI" id="CHEBI:30013"/>
        <dbReference type="ChEBI" id="CHEBI:30616"/>
        <dbReference type="ChEBI" id="CHEBI:61977"/>
        <dbReference type="ChEBI" id="CHEBI:456216"/>
        <dbReference type="EC" id="2.7.11.1"/>
    </reaction>
</comment>
<dbReference type="EMBL" id="JAGFBR010000006">
    <property type="protein sequence ID" value="KAH0465688.1"/>
    <property type="molecule type" value="Genomic_DNA"/>
</dbReference>
<evidence type="ECO:0000313" key="11">
    <source>
        <dbReference type="EMBL" id="KAH0465688.1"/>
    </source>
</evidence>
<feature type="region of interest" description="Disordered" evidence="9">
    <location>
        <begin position="545"/>
        <end position="572"/>
    </location>
</feature>
<proteinExistence type="predicted"/>
<dbReference type="SMART" id="SM00220">
    <property type="entry name" value="S_TKc"/>
    <property type="match status" value="1"/>
</dbReference>
<feature type="region of interest" description="Disordered" evidence="9">
    <location>
        <begin position="312"/>
        <end position="337"/>
    </location>
</feature>
<feature type="domain" description="Protein kinase" evidence="10">
    <location>
        <begin position="29"/>
        <end position="302"/>
    </location>
</feature>
<dbReference type="Gene3D" id="3.30.200.20">
    <property type="entry name" value="Phosphorylase Kinase, domain 1"/>
    <property type="match status" value="1"/>
</dbReference>
<comment type="catalytic activity">
    <reaction evidence="8">
        <text>L-seryl-[protein] + ATP = O-phospho-L-seryl-[protein] + ADP + H(+)</text>
        <dbReference type="Rhea" id="RHEA:17989"/>
        <dbReference type="Rhea" id="RHEA-COMP:9863"/>
        <dbReference type="Rhea" id="RHEA-COMP:11604"/>
        <dbReference type="ChEBI" id="CHEBI:15378"/>
        <dbReference type="ChEBI" id="CHEBI:29999"/>
        <dbReference type="ChEBI" id="CHEBI:30616"/>
        <dbReference type="ChEBI" id="CHEBI:83421"/>
        <dbReference type="ChEBI" id="CHEBI:456216"/>
        <dbReference type="EC" id="2.7.11.1"/>
    </reaction>
</comment>
<dbReference type="PANTHER" id="PTHR13902">
    <property type="entry name" value="SERINE/THREONINE-PROTEIN KINASE WNK WITH NO LYSINE -RELATED"/>
    <property type="match status" value="1"/>
</dbReference>
<dbReference type="GO" id="GO:0005524">
    <property type="term" value="F:ATP binding"/>
    <property type="evidence" value="ECO:0007669"/>
    <property type="project" value="UniProtKB-KW"/>
</dbReference>
<dbReference type="AlphaFoldDB" id="A0AAV7HCE7"/>
<evidence type="ECO:0000256" key="2">
    <source>
        <dbReference type="ARBA" id="ARBA00022527"/>
    </source>
</evidence>
<gene>
    <name evidence="11" type="ORF">IEQ34_005791</name>
</gene>
<evidence type="ECO:0000256" key="8">
    <source>
        <dbReference type="ARBA" id="ARBA00048679"/>
    </source>
</evidence>
<dbReference type="InterPro" id="IPR008271">
    <property type="entry name" value="Ser/Thr_kinase_AS"/>
</dbReference>
<dbReference type="GO" id="GO:0004674">
    <property type="term" value="F:protein serine/threonine kinase activity"/>
    <property type="evidence" value="ECO:0007669"/>
    <property type="project" value="UniProtKB-KW"/>
</dbReference>
<keyword evidence="2" id="KW-0723">Serine/threonine-protein kinase</keyword>
<accession>A0AAV7HCE7</accession>
<comment type="caution">
    <text evidence="11">The sequence shown here is derived from an EMBL/GenBank/DDBJ whole genome shotgun (WGS) entry which is preliminary data.</text>
</comment>
<dbReference type="SUPFAM" id="SSF56112">
    <property type="entry name" value="Protein kinase-like (PK-like)"/>
    <property type="match status" value="1"/>
</dbReference>
<evidence type="ECO:0000259" key="10">
    <source>
        <dbReference type="PROSITE" id="PS50011"/>
    </source>
</evidence>
<dbReference type="PROSITE" id="PS00108">
    <property type="entry name" value="PROTEIN_KINASE_ST"/>
    <property type="match status" value="1"/>
</dbReference>
<dbReference type="PROSITE" id="PS50011">
    <property type="entry name" value="PROTEIN_KINASE_DOM"/>
    <property type="match status" value="1"/>
</dbReference>
<keyword evidence="3" id="KW-0808">Transferase</keyword>
<evidence type="ECO:0000256" key="6">
    <source>
        <dbReference type="ARBA" id="ARBA00022840"/>
    </source>
</evidence>
<evidence type="ECO:0000256" key="4">
    <source>
        <dbReference type="ARBA" id="ARBA00022741"/>
    </source>
</evidence>
<dbReference type="Proteomes" id="UP000775213">
    <property type="component" value="Unassembled WGS sequence"/>
</dbReference>
<dbReference type="InterPro" id="IPR050588">
    <property type="entry name" value="WNK_Ser-Thr_kinase"/>
</dbReference>
<evidence type="ECO:0000256" key="7">
    <source>
        <dbReference type="ARBA" id="ARBA00047899"/>
    </source>
</evidence>
<name>A0AAV7HCE7_DENCH</name>
<dbReference type="Pfam" id="PF00069">
    <property type="entry name" value="Pkinase"/>
    <property type="match status" value="1"/>
</dbReference>
<protein>
    <recommendedName>
        <fullName evidence="1">non-specific serine/threonine protein kinase</fullName>
        <ecNumber evidence="1">2.7.11.1</ecNumber>
    </recommendedName>
</protein>
<dbReference type="Gene3D" id="1.10.510.10">
    <property type="entry name" value="Transferase(Phosphotransferase) domain 1"/>
    <property type="match status" value="1"/>
</dbReference>
<dbReference type="FunFam" id="3.30.200.20:FF:000075">
    <property type="entry name" value="Probable serine/threonine-protein kinase WNK1"/>
    <property type="match status" value="1"/>
</dbReference>
<evidence type="ECO:0000313" key="12">
    <source>
        <dbReference type="Proteomes" id="UP000775213"/>
    </source>
</evidence>
<keyword evidence="5" id="KW-0418">Kinase</keyword>
<feature type="compositionally biased region" description="Basic and acidic residues" evidence="9">
    <location>
        <begin position="324"/>
        <end position="337"/>
    </location>
</feature>
<dbReference type="InterPro" id="IPR000719">
    <property type="entry name" value="Prot_kinase_dom"/>
</dbReference>
<feature type="compositionally biased region" description="Basic residues" evidence="9">
    <location>
        <begin position="622"/>
        <end position="633"/>
    </location>
</feature>